<protein>
    <submittedName>
        <fullName evidence="7">Transmembrane protein 65</fullName>
    </submittedName>
</protein>
<keyword evidence="4 5" id="KW-0472">Membrane</keyword>
<evidence type="ECO:0000256" key="1">
    <source>
        <dbReference type="ARBA" id="ARBA00004141"/>
    </source>
</evidence>
<evidence type="ECO:0000256" key="3">
    <source>
        <dbReference type="ARBA" id="ARBA00022989"/>
    </source>
</evidence>
<dbReference type="GO" id="GO:0005739">
    <property type="term" value="C:mitochondrion"/>
    <property type="evidence" value="ECO:0007669"/>
    <property type="project" value="TreeGrafter"/>
</dbReference>
<comment type="subcellular location">
    <subcellularLocation>
        <location evidence="1">Membrane</location>
        <topology evidence="1">Multi-pass membrane protein</topology>
    </subcellularLocation>
</comment>
<dbReference type="Pfam" id="PF10507">
    <property type="entry name" value="TMEM65"/>
    <property type="match status" value="1"/>
</dbReference>
<feature type="transmembrane region" description="Helical" evidence="5">
    <location>
        <begin position="165"/>
        <end position="189"/>
    </location>
</feature>
<accession>A0A1I7SVX5</accession>
<organism evidence="6 7">
    <name type="scientific">Bursaphelenchus xylophilus</name>
    <name type="common">Pinewood nematode worm</name>
    <name type="synonym">Aphelenchoides xylophilus</name>
    <dbReference type="NCBI Taxonomy" id="6326"/>
    <lineage>
        <taxon>Eukaryota</taxon>
        <taxon>Metazoa</taxon>
        <taxon>Ecdysozoa</taxon>
        <taxon>Nematoda</taxon>
        <taxon>Chromadorea</taxon>
        <taxon>Rhabditida</taxon>
        <taxon>Tylenchina</taxon>
        <taxon>Tylenchomorpha</taxon>
        <taxon>Aphelenchoidea</taxon>
        <taxon>Aphelenchoididae</taxon>
        <taxon>Bursaphelenchus</taxon>
    </lineage>
</organism>
<proteinExistence type="predicted"/>
<reference evidence="7" key="1">
    <citation type="submission" date="2016-11" db="UniProtKB">
        <authorList>
            <consortium name="WormBaseParasite"/>
        </authorList>
    </citation>
    <scope>IDENTIFICATION</scope>
</reference>
<feature type="transmembrane region" description="Helical" evidence="5">
    <location>
        <begin position="221"/>
        <end position="241"/>
    </location>
</feature>
<feature type="transmembrane region" description="Helical" evidence="5">
    <location>
        <begin position="131"/>
        <end position="153"/>
    </location>
</feature>
<dbReference type="Proteomes" id="UP000095284">
    <property type="component" value="Unplaced"/>
</dbReference>
<dbReference type="WBParaSite" id="BXY_1720500.1">
    <property type="protein sequence ID" value="BXY_1720500.1"/>
    <property type="gene ID" value="BXY_1720500"/>
</dbReference>
<dbReference type="InterPro" id="IPR019537">
    <property type="entry name" value="TMEM65"/>
</dbReference>
<evidence type="ECO:0000313" key="6">
    <source>
        <dbReference type="Proteomes" id="UP000095284"/>
    </source>
</evidence>
<dbReference type="PANTHER" id="PTHR21706:SF15">
    <property type="entry name" value="TRANSMEMBRANE PROTEIN 65"/>
    <property type="match status" value="1"/>
</dbReference>
<evidence type="ECO:0000256" key="4">
    <source>
        <dbReference type="ARBA" id="ARBA00023136"/>
    </source>
</evidence>
<dbReference type="AlphaFoldDB" id="A0A1I7SVX5"/>
<name>A0A1I7SVX5_BURXY</name>
<dbReference type="GO" id="GO:0016020">
    <property type="term" value="C:membrane"/>
    <property type="evidence" value="ECO:0007669"/>
    <property type="project" value="UniProtKB-SubCell"/>
</dbReference>
<keyword evidence="3 5" id="KW-1133">Transmembrane helix</keyword>
<keyword evidence="2 5" id="KW-0812">Transmembrane</keyword>
<sequence length="336" mass="38174">MYNIIIQTVLVAISGTLAMSSSGLFQNLFRSARVRFKPIIIQKSPPHLSSMTIARVEQNRSDDEFEELSPTFVSLNIRDEKSAKDFINRLYPNERKMIFDLIQRKRANQYKTAEQQQQEVIDEVHHDDLVAIWWITYAPFFLYGFIDTATMIVAGESFDRTIGQYMGVSVMAGAAAGNIVSNLVGIYFLHYVELGVAQIVEQPKFLPGQEKLWALRFVKNLARLCGILSGCILGTFPLLFYTNERQDEVFSDNQSLEKNEHEFRHDWLSEACQTLSQPLLQDGLQHYFTADAEVTADESSVIGEGLTDYDDANSMDVKFTPSATTEEPLHANKLEY</sequence>
<evidence type="ECO:0000256" key="2">
    <source>
        <dbReference type="ARBA" id="ARBA00022692"/>
    </source>
</evidence>
<evidence type="ECO:0000313" key="7">
    <source>
        <dbReference type="WBParaSite" id="BXY_1720500.1"/>
    </source>
</evidence>
<dbReference type="PANTHER" id="PTHR21706">
    <property type="entry name" value="TRANSMEMBRANE PROTEIN 65"/>
    <property type="match status" value="1"/>
</dbReference>
<evidence type="ECO:0000256" key="5">
    <source>
        <dbReference type="SAM" id="Phobius"/>
    </source>
</evidence>